<organism evidence="2 3">
    <name type="scientific">Thalassomonas viridans</name>
    <dbReference type="NCBI Taxonomy" id="137584"/>
    <lineage>
        <taxon>Bacteria</taxon>
        <taxon>Pseudomonadati</taxon>
        <taxon>Pseudomonadota</taxon>
        <taxon>Gammaproteobacteria</taxon>
        <taxon>Alteromonadales</taxon>
        <taxon>Colwelliaceae</taxon>
        <taxon>Thalassomonas</taxon>
    </lineage>
</organism>
<dbReference type="InterPro" id="IPR036046">
    <property type="entry name" value="Acylphosphatase-like_dom_sf"/>
</dbReference>
<reference evidence="2 3" key="2">
    <citation type="journal article" date="2022" name="Mar. Drugs">
        <title>Bioassay-Guided Fractionation Leads to the Detection of Cholic Acid Generated by the Rare Thalassomonas sp.</title>
        <authorList>
            <person name="Pheiffer F."/>
            <person name="Schneider Y.K."/>
            <person name="Hansen E.H."/>
            <person name="Andersen J.H."/>
            <person name="Isaksson J."/>
            <person name="Busche T."/>
            <person name="R C."/>
            <person name="Kalinowski J."/>
            <person name="Zyl L.V."/>
            <person name="Trindade M."/>
        </authorList>
    </citation>
    <scope>NUCLEOTIDE SEQUENCE [LARGE SCALE GENOMIC DNA]</scope>
    <source>
        <strain evidence="2 3">XOM25</strain>
    </source>
</reference>
<dbReference type="SMART" id="SM01034">
    <property type="entry name" value="BLUF"/>
    <property type="match status" value="1"/>
</dbReference>
<evidence type="ECO:0000259" key="1">
    <source>
        <dbReference type="PROSITE" id="PS50925"/>
    </source>
</evidence>
<dbReference type="SUPFAM" id="SSF54975">
    <property type="entry name" value="Acylphosphatase/BLUF domain-like"/>
    <property type="match status" value="1"/>
</dbReference>
<dbReference type="RefSeq" id="WP_044837802.1">
    <property type="nucleotide sequence ID" value="NZ_CP059733.1"/>
</dbReference>
<gene>
    <name evidence="2" type="ORF">SG34_017330</name>
</gene>
<dbReference type="EMBL" id="CP059733">
    <property type="protein sequence ID" value="WDE03170.1"/>
    <property type="molecule type" value="Genomic_DNA"/>
</dbReference>
<evidence type="ECO:0000313" key="3">
    <source>
        <dbReference type="Proteomes" id="UP000032352"/>
    </source>
</evidence>
<accession>A0AAE9YZ90</accession>
<sequence length="138" mass="15621">MIHLIYISSATSWPSEQDLTELLEQARARNIRQNITGMLLYGNATYMQVLKGEEKDVHEIYSAIKIDPRNNGVVTLVEEEIAERDFPGWSMGFRNLTACSPEELPGFSDIFHRGFDKEAVIKNDGVAKKLLMNFATNV</sequence>
<protein>
    <submittedName>
        <fullName evidence="2">BLUF domain-containing protein</fullName>
    </submittedName>
</protein>
<keyword evidence="3" id="KW-1185">Reference proteome</keyword>
<dbReference type="GO" id="GO:0071949">
    <property type="term" value="F:FAD binding"/>
    <property type="evidence" value="ECO:0007669"/>
    <property type="project" value="InterPro"/>
</dbReference>
<reference evidence="2 3" key="1">
    <citation type="journal article" date="2015" name="Genome Announc.">
        <title>Draft Genome Sequences of Marine Isolates of Thalassomonas viridans and Thalassomonas actiniarum.</title>
        <authorList>
            <person name="Olonade I."/>
            <person name="van Zyl L.J."/>
            <person name="Trindade M."/>
        </authorList>
    </citation>
    <scope>NUCLEOTIDE SEQUENCE [LARGE SCALE GENOMIC DNA]</scope>
    <source>
        <strain evidence="2 3">XOM25</strain>
    </source>
</reference>
<proteinExistence type="predicted"/>
<feature type="domain" description="BLUF" evidence="1">
    <location>
        <begin position="1"/>
        <end position="92"/>
    </location>
</feature>
<dbReference type="Proteomes" id="UP000032352">
    <property type="component" value="Chromosome"/>
</dbReference>
<dbReference type="Pfam" id="PF04940">
    <property type="entry name" value="BLUF"/>
    <property type="match status" value="1"/>
</dbReference>
<dbReference type="InterPro" id="IPR007024">
    <property type="entry name" value="BLUF_domain"/>
</dbReference>
<evidence type="ECO:0000313" key="2">
    <source>
        <dbReference type="EMBL" id="WDE03170.1"/>
    </source>
</evidence>
<dbReference type="AlphaFoldDB" id="A0AAE9YZ90"/>
<name>A0AAE9YZ90_9GAMM</name>
<dbReference type="Gene3D" id="3.30.70.100">
    <property type="match status" value="1"/>
</dbReference>
<dbReference type="PROSITE" id="PS50925">
    <property type="entry name" value="BLUF"/>
    <property type="match status" value="1"/>
</dbReference>
<dbReference type="GO" id="GO:0009882">
    <property type="term" value="F:blue light photoreceptor activity"/>
    <property type="evidence" value="ECO:0007669"/>
    <property type="project" value="InterPro"/>
</dbReference>
<dbReference type="KEGG" id="tvd:SG34_017330"/>